<name>A0ABT1NMX2_9FIRM</name>
<dbReference type="RefSeq" id="WP_255229009.1">
    <property type="nucleotide sequence ID" value="NZ_JAJEKE010000023.1"/>
</dbReference>
<dbReference type="InterPro" id="IPR016181">
    <property type="entry name" value="Acyl_CoA_acyltransferase"/>
</dbReference>
<protein>
    <submittedName>
        <fullName evidence="1">GNAT family N-acetyltransferase</fullName>
    </submittedName>
</protein>
<gene>
    <name evidence="1" type="ORF">LJD61_18300</name>
</gene>
<accession>A0ABT1NMX2</accession>
<dbReference type="Pfam" id="PF13527">
    <property type="entry name" value="Acetyltransf_9"/>
    <property type="match status" value="1"/>
</dbReference>
<evidence type="ECO:0000313" key="2">
    <source>
        <dbReference type="Proteomes" id="UP001651880"/>
    </source>
</evidence>
<sequence>MNPDYTIKDYEDNSWPGVSGLFKEVFGKNIDLKHFKWKNEDNPQGKSIIKLAVKDDKILGLSCIWRFRVNFLGESIQAGQSVDAMVDKDHRKMGIFENMAMAAVDDMRKEDMQLRFNFPNEAAYMASLNKINIKKVCQIPQYIKILKGRKALGMFSGKKIINAVGGALFDLYGKAGNIIFKKPKIYDIREVKSFDQDFDTLWDKVKNEYPISIERSSQYLNWRYINGPQGYKAFAAYKNDELIGYIVAALEDKPGKAGETLLLGHIADLICIKEHKDGAADLINEAEKYLKDSGACAISCWMIKEWFYAEMLTKLAFLQLRSPSVLTALPVGDTAAAMKDFIYDYKNWYVTIGDSDYI</sequence>
<reference evidence="1 2" key="1">
    <citation type="submission" date="2021-10" db="EMBL/GenBank/DDBJ databases">
        <title>Lutispora strain m25 sp. nov., a thermophilic, non-spore-forming bacterium isolated from a lab-scale methanogenic bioreactor digesting anaerobic sludge.</title>
        <authorList>
            <person name="El Houari A."/>
            <person name="Mcdonald J."/>
        </authorList>
    </citation>
    <scope>NUCLEOTIDE SEQUENCE [LARGE SCALE GENOMIC DNA]</scope>
    <source>
        <strain evidence="2">m25</strain>
    </source>
</reference>
<keyword evidence="2" id="KW-1185">Reference proteome</keyword>
<comment type="caution">
    <text evidence="1">The sequence shown here is derived from an EMBL/GenBank/DDBJ whole genome shotgun (WGS) entry which is preliminary data.</text>
</comment>
<dbReference type="SUPFAM" id="SSF55729">
    <property type="entry name" value="Acyl-CoA N-acyltransferases (Nat)"/>
    <property type="match status" value="2"/>
</dbReference>
<dbReference type="EMBL" id="JAJEKE010000023">
    <property type="protein sequence ID" value="MCQ1531468.1"/>
    <property type="molecule type" value="Genomic_DNA"/>
</dbReference>
<dbReference type="Proteomes" id="UP001651880">
    <property type="component" value="Unassembled WGS sequence"/>
</dbReference>
<proteinExistence type="predicted"/>
<dbReference type="Gene3D" id="3.40.630.30">
    <property type="match status" value="2"/>
</dbReference>
<organism evidence="1 2">
    <name type="scientific">Lutispora saccharofermentans</name>
    <dbReference type="NCBI Taxonomy" id="3024236"/>
    <lineage>
        <taxon>Bacteria</taxon>
        <taxon>Bacillati</taxon>
        <taxon>Bacillota</taxon>
        <taxon>Clostridia</taxon>
        <taxon>Lutisporales</taxon>
        <taxon>Lutisporaceae</taxon>
        <taxon>Lutispora</taxon>
    </lineage>
</organism>
<evidence type="ECO:0000313" key="1">
    <source>
        <dbReference type="EMBL" id="MCQ1531468.1"/>
    </source>
</evidence>